<dbReference type="PIRSF" id="PIRSF000463">
    <property type="entry name" value="GlgB"/>
    <property type="match status" value="1"/>
</dbReference>
<comment type="similarity">
    <text evidence="2">Belongs to the glycosyl hydrolase 13 family. GlgB subfamily.</text>
</comment>
<evidence type="ECO:0000256" key="2">
    <source>
        <dbReference type="ARBA" id="ARBA00009000"/>
    </source>
</evidence>
<gene>
    <name evidence="8" type="primary">LOC34620023</name>
</gene>
<dbReference type="PANTHER" id="PTHR43651">
    <property type="entry name" value="1,4-ALPHA-GLUCAN-BRANCHING ENZYME"/>
    <property type="match status" value="1"/>
</dbReference>
<dbReference type="OrthoDB" id="1740265at2759"/>
<protein>
    <recommendedName>
        <fullName evidence="3">1,4-alpha-glucan branching enzyme</fullName>
        <ecNumber evidence="3">2.4.1.18</ecNumber>
    </recommendedName>
</protein>
<dbReference type="PANTHER" id="PTHR43651:SF11">
    <property type="entry name" value="MALTO-OLIGOSYLTREHALOSE TREHALOHYDROLASE"/>
    <property type="match status" value="1"/>
</dbReference>
<reference evidence="8" key="1">
    <citation type="submission" date="2025-08" db="UniProtKB">
        <authorList>
            <consortium name="RefSeq"/>
        </authorList>
    </citation>
    <scope>IDENTIFICATION</scope>
</reference>
<dbReference type="RefSeq" id="XP_026194494.1">
    <property type="nucleotide sequence ID" value="XM_026338709.1"/>
</dbReference>
<dbReference type="GO" id="GO:0043169">
    <property type="term" value="F:cation binding"/>
    <property type="evidence" value="ECO:0007669"/>
    <property type="project" value="InterPro"/>
</dbReference>
<dbReference type="InterPro" id="IPR006047">
    <property type="entry name" value="GH13_cat_dom"/>
</dbReference>
<keyword evidence="7" id="KW-1185">Reference proteome</keyword>
<feature type="active site" description="Proton donor" evidence="5">
    <location>
        <position position="350"/>
    </location>
</feature>
<dbReference type="InterPro" id="IPR013783">
    <property type="entry name" value="Ig-like_fold"/>
</dbReference>
<organism evidence="7 8">
    <name type="scientific">Cyclospora cayetanensis</name>
    <dbReference type="NCBI Taxonomy" id="88456"/>
    <lineage>
        <taxon>Eukaryota</taxon>
        <taxon>Sar</taxon>
        <taxon>Alveolata</taxon>
        <taxon>Apicomplexa</taxon>
        <taxon>Conoidasida</taxon>
        <taxon>Coccidia</taxon>
        <taxon>Eucoccidiorida</taxon>
        <taxon>Eimeriorina</taxon>
        <taxon>Eimeriidae</taxon>
        <taxon>Cyclospora</taxon>
    </lineage>
</organism>
<dbReference type="SUPFAM" id="SSF51445">
    <property type="entry name" value="(Trans)glycosidases"/>
    <property type="match status" value="1"/>
</dbReference>
<evidence type="ECO:0000256" key="5">
    <source>
        <dbReference type="PIRSR" id="PIRSR000463-1"/>
    </source>
</evidence>
<dbReference type="SMART" id="SM00642">
    <property type="entry name" value="Aamy"/>
    <property type="match status" value="1"/>
</dbReference>
<dbReference type="InterPro" id="IPR014756">
    <property type="entry name" value="Ig_E-set"/>
</dbReference>
<evidence type="ECO:0000313" key="7">
    <source>
        <dbReference type="Proteomes" id="UP000515125"/>
    </source>
</evidence>
<dbReference type="InterPro" id="IPR006048">
    <property type="entry name" value="A-amylase/branching_C"/>
</dbReference>
<dbReference type="EC" id="2.4.1.18" evidence="3"/>
<dbReference type="Gene3D" id="2.60.40.10">
    <property type="entry name" value="Immunoglobulins"/>
    <property type="match status" value="1"/>
</dbReference>
<evidence type="ECO:0000259" key="6">
    <source>
        <dbReference type="SMART" id="SM00642"/>
    </source>
</evidence>
<evidence type="ECO:0000313" key="8">
    <source>
        <dbReference type="RefSeq" id="XP_026194494.1"/>
    </source>
</evidence>
<dbReference type="Pfam" id="PF02806">
    <property type="entry name" value="Alpha-amylase_C"/>
    <property type="match status" value="1"/>
</dbReference>
<evidence type="ECO:0000256" key="1">
    <source>
        <dbReference type="ARBA" id="ARBA00000826"/>
    </source>
</evidence>
<dbReference type="SUPFAM" id="SSF81296">
    <property type="entry name" value="E set domains"/>
    <property type="match status" value="1"/>
</dbReference>
<dbReference type="Proteomes" id="UP000515125">
    <property type="component" value="Unplaced"/>
</dbReference>
<keyword evidence="4" id="KW-0808">Transferase</keyword>
<evidence type="ECO:0000256" key="4">
    <source>
        <dbReference type="ARBA" id="ARBA00022679"/>
    </source>
</evidence>
<dbReference type="Gene3D" id="3.20.20.80">
    <property type="entry name" value="Glycosidases"/>
    <property type="match status" value="1"/>
</dbReference>
<dbReference type="InterPro" id="IPR037439">
    <property type="entry name" value="Branching_enzy"/>
</dbReference>
<accession>A0A6P6S3S6</accession>
<name>A0A6P6S3S6_9EIME</name>
<feature type="domain" description="Glycosyl hydrolase family 13 catalytic" evidence="6">
    <location>
        <begin position="167"/>
        <end position="529"/>
    </location>
</feature>
<comment type="catalytic activity">
    <reaction evidence="1">
        <text>Transfers a segment of a (1-&gt;4)-alpha-D-glucan chain to a primary hydroxy group in a similar glucan chain.</text>
        <dbReference type="EC" id="2.4.1.18"/>
    </reaction>
</comment>
<dbReference type="GeneID" id="34620023"/>
<sequence length="636" mass="70458">MAKEAKAEAAKTAKAAFQAARAATGVTKASTVEEPQTAAEEGAAEAAAGGASRVWHLQAANAAEKVEIQGVQLPMESEGEGDLWSVCLAGVQEGMRYHFVLSSKRNDCYYQEGELLHRRDPYARFCDFNSNDCFVVAPPLLKAAAEKAAGPADMPDIQPWNRWIIYELHPGTFVSPKGGQTVFEAVGEKIDYIASLGFTAVELMPVQEFGGLWGYNPRLLFAIHSPYGTPQALKALVHHCHKKKMAVIFDLVLNHGSAKLNSLWNWDGYGQHNNGGIYFEGGGESGWGRKFAFHKREIRQMIKEAAAAFIEEYDADALRLDSVHNLPWNLLQELTGYLKSRFPSKMLIAEITPENPRVCREAQCDACWVHSAFYDAMKATKRASAQACCPCGCSAQIMRNEEVPHHLSMIKNIVNIHQGFSKSSQCVNSILGSHDQAGNRKGGHTDGKQGKFFVSLIGNRHNWHSRAQCRMWYSLQAVSRGLPMLFMGSETHQDGYWNVEPGRCMDWSLMEDAYAQQMMKLVAAANRLRLSLPELTDEHCTPQFFHENSTNRVLGFTRGNLLILLNCGEGQWEGGCTYVVQCPFSSGTKLRLILNSQAADFGGWHDSAGPPEAQVQEGGTLSVRLPKWSVIVYQRH</sequence>
<dbReference type="AlphaFoldDB" id="A0A6P6S3S6"/>
<dbReference type="Pfam" id="PF00128">
    <property type="entry name" value="Alpha-amylase"/>
    <property type="match status" value="1"/>
</dbReference>
<evidence type="ECO:0000256" key="3">
    <source>
        <dbReference type="ARBA" id="ARBA00012541"/>
    </source>
</evidence>
<dbReference type="GO" id="GO:0003844">
    <property type="term" value="F:1,4-alpha-glucan branching enzyme activity"/>
    <property type="evidence" value="ECO:0007669"/>
    <property type="project" value="UniProtKB-EC"/>
</dbReference>
<feature type="active site" description="Nucleophile" evidence="5">
    <location>
        <position position="321"/>
    </location>
</feature>
<dbReference type="InterPro" id="IPR017853">
    <property type="entry name" value="GH"/>
</dbReference>
<proteinExistence type="inferred from homology"/>
<dbReference type="GO" id="GO:0005978">
    <property type="term" value="P:glycogen biosynthetic process"/>
    <property type="evidence" value="ECO:0007669"/>
    <property type="project" value="InterPro"/>
</dbReference>